<organism evidence="4 5">
    <name type="scientific">Riccia fluitans</name>
    <dbReference type="NCBI Taxonomy" id="41844"/>
    <lineage>
        <taxon>Eukaryota</taxon>
        <taxon>Viridiplantae</taxon>
        <taxon>Streptophyta</taxon>
        <taxon>Embryophyta</taxon>
        <taxon>Marchantiophyta</taxon>
        <taxon>Marchantiopsida</taxon>
        <taxon>Marchantiidae</taxon>
        <taxon>Marchantiales</taxon>
        <taxon>Ricciaceae</taxon>
        <taxon>Riccia</taxon>
    </lineage>
</organism>
<evidence type="ECO:0000313" key="4">
    <source>
        <dbReference type="EMBL" id="KAL2607756.1"/>
    </source>
</evidence>
<evidence type="ECO:0000256" key="3">
    <source>
        <dbReference type="SAM" id="SignalP"/>
    </source>
</evidence>
<gene>
    <name evidence="4" type="ORF">R1flu_026329</name>
</gene>
<proteinExistence type="predicted"/>
<dbReference type="AlphaFoldDB" id="A0ABD1XIK5"/>
<keyword evidence="1" id="KW-0929">Antimicrobial</keyword>
<dbReference type="Proteomes" id="UP001605036">
    <property type="component" value="Unassembled WGS sequence"/>
</dbReference>
<dbReference type="PANTHER" id="PTHR37406:SF1">
    <property type="entry name" value="T4-TYPE LYSOZYME 1-RELATED"/>
    <property type="match status" value="1"/>
</dbReference>
<dbReference type="EMBL" id="JBHFFA010000008">
    <property type="protein sequence ID" value="KAL2607756.1"/>
    <property type="molecule type" value="Genomic_DNA"/>
</dbReference>
<reference evidence="4 5" key="1">
    <citation type="submission" date="2024-09" db="EMBL/GenBank/DDBJ databases">
        <title>Chromosome-scale assembly of Riccia fluitans.</title>
        <authorList>
            <person name="Paukszto L."/>
            <person name="Sawicki J."/>
            <person name="Karawczyk K."/>
            <person name="Piernik-Szablinska J."/>
            <person name="Szczecinska M."/>
            <person name="Mazdziarz M."/>
        </authorList>
    </citation>
    <scope>NUCLEOTIDE SEQUENCE [LARGE SCALE GENOMIC DNA]</scope>
    <source>
        <strain evidence="4">Rf_01</strain>
        <tissue evidence="4">Aerial parts of the thallus</tissue>
    </source>
</reference>
<feature type="signal peptide" evidence="3">
    <location>
        <begin position="1"/>
        <end position="26"/>
    </location>
</feature>
<keyword evidence="2" id="KW-0081">Bacteriolytic enzyme</keyword>
<evidence type="ECO:0000256" key="1">
    <source>
        <dbReference type="ARBA" id="ARBA00022529"/>
    </source>
</evidence>
<keyword evidence="5" id="KW-1185">Reference proteome</keyword>
<dbReference type="PANTHER" id="PTHR37406">
    <property type="entry name" value="T4-TYPE LYSOZYME 1-RELATED"/>
    <property type="match status" value="1"/>
</dbReference>
<keyword evidence="3" id="KW-0732">Signal</keyword>
<evidence type="ECO:0000256" key="2">
    <source>
        <dbReference type="ARBA" id="ARBA00022638"/>
    </source>
</evidence>
<dbReference type="GO" id="GO:0031640">
    <property type="term" value="P:killing of cells of another organism"/>
    <property type="evidence" value="ECO:0007669"/>
    <property type="project" value="UniProtKB-KW"/>
</dbReference>
<dbReference type="Gene3D" id="1.10.530.40">
    <property type="match status" value="1"/>
</dbReference>
<dbReference type="InterPro" id="IPR023347">
    <property type="entry name" value="Lysozyme_dom_sf"/>
</dbReference>
<dbReference type="GO" id="GO:0003824">
    <property type="term" value="F:catalytic activity"/>
    <property type="evidence" value="ECO:0007669"/>
    <property type="project" value="UniProtKB-KW"/>
</dbReference>
<feature type="chain" id="PRO_5044790068" evidence="3">
    <location>
        <begin position="27"/>
        <end position="215"/>
    </location>
</feature>
<dbReference type="GO" id="GO:0042742">
    <property type="term" value="P:defense response to bacterium"/>
    <property type="evidence" value="ECO:0007669"/>
    <property type="project" value="UniProtKB-KW"/>
</dbReference>
<comment type="caution">
    <text evidence="4">The sequence shown here is derived from an EMBL/GenBank/DDBJ whole genome shotgun (WGS) entry which is preliminary data.</text>
</comment>
<name>A0ABD1XIK5_9MARC</name>
<protein>
    <submittedName>
        <fullName evidence="4">Uncharacterized protein</fullName>
    </submittedName>
</protein>
<dbReference type="SUPFAM" id="SSF53955">
    <property type="entry name" value="Lysozyme-like"/>
    <property type="match status" value="1"/>
</dbReference>
<dbReference type="InterPro" id="IPR052619">
    <property type="entry name" value="Phage_lysozyme-like"/>
</dbReference>
<accession>A0ABD1XIK5</accession>
<dbReference type="InterPro" id="IPR023346">
    <property type="entry name" value="Lysozyme-like_dom_sf"/>
</dbReference>
<evidence type="ECO:0000313" key="5">
    <source>
        <dbReference type="Proteomes" id="UP001605036"/>
    </source>
</evidence>
<sequence>MSRANFSLVVLVALSAVLFSAPLIAARGRTRLRDERDVRCVGSVGELLQQHEGRQRWAYDHRGGFRAIGAGYNLDDNVDERRKELQEALSLDYDKVYKGEIGLDELQISELLILDSLRALKRTEQNIERVKDFCCSLRAVFADIQHTAGSADRFPREDVHKVIEKVASEDFKSAADELERTKWCSEGRNKGRCRDNLDVVERGCPHKREGYVCYY</sequence>